<proteinExistence type="inferred from homology"/>
<keyword evidence="8" id="KW-1185">Reference proteome</keyword>
<dbReference type="InterPro" id="IPR032466">
    <property type="entry name" value="Metal_Hydrolase"/>
</dbReference>
<dbReference type="GO" id="GO:0005829">
    <property type="term" value="C:cytosol"/>
    <property type="evidence" value="ECO:0007669"/>
    <property type="project" value="TreeGrafter"/>
</dbReference>
<dbReference type="Gene3D" id="2.30.40.10">
    <property type="entry name" value="Urease, subunit C, domain 1"/>
    <property type="match status" value="1"/>
</dbReference>
<evidence type="ECO:0000256" key="2">
    <source>
        <dbReference type="ARBA" id="ARBA00008829"/>
    </source>
</evidence>
<dbReference type="Gene3D" id="3.20.20.140">
    <property type="entry name" value="Metal-dependent hydrolases"/>
    <property type="match status" value="1"/>
</dbReference>
<dbReference type="AlphaFoldDB" id="A0A1H3HBQ0"/>
<dbReference type="CDD" id="cd01314">
    <property type="entry name" value="D-HYD"/>
    <property type="match status" value="1"/>
</dbReference>
<dbReference type="FunFam" id="3.20.20.140:FF:000037">
    <property type="entry name" value="Dihydropyrimidinase"/>
    <property type="match status" value="1"/>
</dbReference>
<organism evidence="7 8">
    <name type="scientific">Amycolatopsis xylanica</name>
    <dbReference type="NCBI Taxonomy" id="589385"/>
    <lineage>
        <taxon>Bacteria</taxon>
        <taxon>Bacillati</taxon>
        <taxon>Actinomycetota</taxon>
        <taxon>Actinomycetes</taxon>
        <taxon>Pseudonocardiales</taxon>
        <taxon>Pseudonocardiaceae</taxon>
        <taxon>Amycolatopsis</taxon>
    </lineage>
</organism>
<dbReference type="GO" id="GO:0016812">
    <property type="term" value="F:hydrolase activity, acting on carbon-nitrogen (but not peptide) bonds, in cyclic amides"/>
    <property type="evidence" value="ECO:0007669"/>
    <property type="project" value="TreeGrafter"/>
</dbReference>
<feature type="modified residue" description="N6-carboxylysine" evidence="5">
    <location>
        <position position="150"/>
    </location>
</feature>
<evidence type="ECO:0000259" key="6">
    <source>
        <dbReference type="Pfam" id="PF01979"/>
    </source>
</evidence>
<evidence type="ECO:0000256" key="3">
    <source>
        <dbReference type="ARBA" id="ARBA00022723"/>
    </source>
</evidence>
<feature type="domain" description="Amidohydrolase-related" evidence="6">
    <location>
        <begin position="50"/>
        <end position="436"/>
    </location>
</feature>
<dbReference type="EMBL" id="FNON01000004">
    <property type="protein sequence ID" value="SDY12902.1"/>
    <property type="molecule type" value="Genomic_DNA"/>
</dbReference>
<dbReference type="InterPro" id="IPR006680">
    <property type="entry name" value="Amidohydro-rel"/>
</dbReference>
<reference evidence="7 8" key="1">
    <citation type="submission" date="2016-10" db="EMBL/GenBank/DDBJ databases">
        <authorList>
            <person name="de Groot N.N."/>
        </authorList>
    </citation>
    <scope>NUCLEOTIDE SEQUENCE [LARGE SCALE GENOMIC DNA]</scope>
    <source>
        <strain evidence="7 8">CPCC 202699</strain>
    </source>
</reference>
<dbReference type="InterPro" id="IPR050378">
    <property type="entry name" value="Metallo-dep_Hydrolases_sf"/>
</dbReference>
<evidence type="ECO:0000256" key="1">
    <source>
        <dbReference type="ARBA" id="ARBA00001947"/>
    </source>
</evidence>
<dbReference type="InterPro" id="IPR011059">
    <property type="entry name" value="Metal-dep_hydrolase_composite"/>
</dbReference>
<sequence>MTTLIKGGQVLSTTGASLADVLVDGEKIIAVTAPGVFTEADEVIDATGKYVLPGGIDAHTHMEMPFGGTHSVDTFGTGTTAAAWGGTTTIIDFAVQAKGTSVLSTLDKWHEKADGNCAIDYGFHMIISDVNDTSLKEMEACIDGGVTSFKMFMAYPGVFYSTDGEILLAMQKARETGSTIMMHAENGIAIDQLAAQAYAAGRIEPVHHSLTRPPELEGEATSRAITLAKVTGSPLYIVHLSAAQALAAVAEARNEGQNVFAETCPQYLYLSIEDMAKPDFEGAKYVASPPLREKSHQTDLWKGLRTNDLSVVSTDHCPFCFKDQKELGRGDFRAIPNGMPGVEHRMDLLHQGVVAGEISLGRWVETCSTTPARMFGLYPQKGVIAPGSDADIVIYDPAARQTLSAETHHMNVDYSAYEGLEITGKVETVLSRGRVVVSPSGFSGSTTHGKFLSRGLNQYLI</sequence>
<dbReference type="InterPro" id="IPR011778">
    <property type="entry name" value="Hydantoinase/dihydroPyrase"/>
</dbReference>
<dbReference type="NCBIfam" id="TIGR02033">
    <property type="entry name" value="D-hydantoinase"/>
    <property type="match status" value="1"/>
</dbReference>
<dbReference type="Pfam" id="PF01979">
    <property type="entry name" value="Amidohydro_1"/>
    <property type="match status" value="1"/>
</dbReference>
<evidence type="ECO:0000313" key="7">
    <source>
        <dbReference type="EMBL" id="SDY12902.1"/>
    </source>
</evidence>
<evidence type="ECO:0000313" key="8">
    <source>
        <dbReference type="Proteomes" id="UP000199515"/>
    </source>
</evidence>
<accession>A0A1H3HBQ0</accession>
<dbReference type="PANTHER" id="PTHR11647">
    <property type="entry name" value="HYDRANTOINASE/DIHYDROPYRIMIDINASE FAMILY MEMBER"/>
    <property type="match status" value="1"/>
</dbReference>
<dbReference type="RefSeq" id="WP_091291552.1">
    <property type="nucleotide sequence ID" value="NZ_FNON01000004.1"/>
</dbReference>
<dbReference type="STRING" id="589385.SAMN05421504_104600"/>
<comment type="similarity">
    <text evidence="2">Belongs to the metallo-dependent hydrolases superfamily. Hydantoinase/dihydropyrimidinase family.</text>
</comment>
<dbReference type="OrthoDB" id="9775759at2"/>
<comment type="PTM">
    <text evidence="5">Carbamylation allows a single lysine to coordinate two divalent metal cations.</text>
</comment>
<gene>
    <name evidence="7" type="ORF">SAMN05421504_104600</name>
</gene>
<dbReference type="GO" id="GO:0046872">
    <property type="term" value="F:metal ion binding"/>
    <property type="evidence" value="ECO:0007669"/>
    <property type="project" value="UniProtKB-KW"/>
</dbReference>
<dbReference type="SUPFAM" id="SSF51556">
    <property type="entry name" value="Metallo-dependent hydrolases"/>
    <property type="match status" value="1"/>
</dbReference>
<comment type="cofactor">
    <cofactor evidence="1">
        <name>Zn(2+)</name>
        <dbReference type="ChEBI" id="CHEBI:29105"/>
    </cofactor>
</comment>
<protein>
    <submittedName>
        <fullName evidence="7">Dihydropyrimidinase</fullName>
    </submittedName>
</protein>
<keyword evidence="4" id="KW-0378">Hydrolase</keyword>
<dbReference type="Proteomes" id="UP000199515">
    <property type="component" value="Unassembled WGS sequence"/>
</dbReference>
<evidence type="ECO:0000256" key="5">
    <source>
        <dbReference type="PIRSR" id="PIRSR611778-50"/>
    </source>
</evidence>
<dbReference type="PANTHER" id="PTHR11647:SF1">
    <property type="entry name" value="COLLAPSIN RESPONSE MEDIATOR PROTEIN"/>
    <property type="match status" value="1"/>
</dbReference>
<name>A0A1H3HBQ0_9PSEU</name>
<keyword evidence="3" id="KW-0479">Metal-binding</keyword>
<evidence type="ECO:0000256" key="4">
    <source>
        <dbReference type="ARBA" id="ARBA00022801"/>
    </source>
</evidence>
<dbReference type="SUPFAM" id="SSF51338">
    <property type="entry name" value="Composite domain of metallo-dependent hydrolases"/>
    <property type="match status" value="2"/>
</dbReference>